<feature type="region of interest" description="Disordered" evidence="1">
    <location>
        <begin position="396"/>
        <end position="415"/>
    </location>
</feature>
<accession>A0A430FYI3</accession>
<comment type="caution">
    <text evidence="2">The sequence shown here is derived from an EMBL/GenBank/DDBJ whole genome shotgun (WGS) entry which is preliminary data.</text>
</comment>
<dbReference type="Gene3D" id="3.60.15.10">
    <property type="entry name" value="Ribonuclease Z/Hydroxyacylglutathione hydrolase-like"/>
    <property type="match status" value="1"/>
</dbReference>
<evidence type="ECO:0008006" key="4">
    <source>
        <dbReference type="Google" id="ProtNLM"/>
    </source>
</evidence>
<proteinExistence type="predicted"/>
<dbReference type="Proteomes" id="UP000287746">
    <property type="component" value="Unassembled WGS sequence"/>
</dbReference>
<sequence length="519" mass="57434">MTKASKIAVTMLDVGQGSGTFVEIYTGTKITATALLDLGSERAKDEAGGPSVDYLVKQLTSMTKPRIDFFSLSHSDSDHINLVQDLLAFFDPPGTKKPKKPILEIGSVIYGGPRVLYAKHSGTNVLTSIEAYQPKGTTKPQPLPSNNSSFYGTAPMFAKDEVEIRLLVGNHVSSEPRTVRKKIGDKQWRTDSYSLNTYSLIFVVAFDDWEYVITGDATGATIAQANYIIKNQSVKFANVAAMTMPHHSSEPTTFGLTASRTKRQREKERVPDAAKKVIDAFAASVAPRTIHASAEDVGSFRHPSAFVMSYFWDYVDTTSWYDDPVLTGNQHLYNAYFMEEDGFNIVLEEIDPKSKKKKKRTEDLPPFDDWWTFATQHAIFTNRYYVRPQAYDPAKNETATFPPDPGKVTSIPKSGATTSPPFAVAWRYTSVASTGNTDLERLVNRKDGDDFVAVPVMRMTKDRGAAAKARPVADAPAALDTTPSRTMALRPPARIAELHAGGEHSLHVRPLRRLRQIDV</sequence>
<dbReference type="InterPro" id="IPR052159">
    <property type="entry name" value="Competence_DNA_uptake"/>
</dbReference>
<gene>
    <name evidence="2" type="ORF">DAH66_19790</name>
</gene>
<dbReference type="PANTHER" id="PTHR30619:SF1">
    <property type="entry name" value="RECOMBINATION PROTEIN 2"/>
    <property type="match status" value="1"/>
</dbReference>
<dbReference type="SUPFAM" id="SSF56281">
    <property type="entry name" value="Metallo-hydrolase/oxidoreductase"/>
    <property type="match status" value="1"/>
</dbReference>
<evidence type="ECO:0000313" key="2">
    <source>
        <dbReference type="EMBL" id="RSY77798.1"/>
    </source>
</evidence>
<evidence type="ECO:0000256" key="1">
    <source>
        <dbReference type="SAM" id="MobiDB-lite"/>
    </source>
</evidence>
<evidence type="ECO:0000313" key="3">
    <source>
        <dbReference type="Proteomes" id="UP000287746"/>
    </source>
</evidence>
<reference evidence="2 3" key="1">
    <citation type="submission" date="2018-07" db="EMBL/GenBank/DDBJ databases">
        <title>Genomic and Epidemiologic Investigation of an Indolent Hospital Outbreak.</title>
        <authorList>
            <person name="Johnson R.C."/>
            <person name="Deming C."/>
            <person name="Conlan S."/>
            <person name="Zellmer C.J."/>
            <person name="Michelin A.V."/>
            <person name="Lee-Lin S."/>
            <person name="Thomas P.J."/>
            <person name="Park M."/>
            <person name="Weingarten R.A."/>
            <person name="Less J."/>
            <person name="Dekker J.P."/>
            <person name="Frank K.M."/>
            <person name="Musser K.A."/>
            <person name="Mcquiston J.R."/>
            <person name="Henderson D.K."/>
            <person name="Lau A.F."/>
            <person name="Palmore T.N."/>
            <person name="Segre J.A."/>
        </authorList>
    </citation>
    <scope>NUCLEOTIDE SEQUENCE [LARGE SCALE GENOMIC DNA]</scope>
    <source>
        <strain evidence="2 3">SK-CDC1_0717</strain>
    </source>
</reference>
<dbReference type="EMBL" id="QQYZ01000028">
    <property type="protein sequence ID" value="RSY77798.1"/>
    <property type="molecule type" value="Genomic_DNA"/>
</dbReference>
<protein>
    <recommendedName>
        <fullName evidence="4">Metallo-beta-lactamase domain-containing protein</fullName>
    </recommendedName>
</protein>
<dbReference type="PANTHER" id="PTHR30619">
    <property type="entry name" value="DNA INTERNALIZATION/COMPETENCE PROTEIN COMEC/REC2"/>
    <property type="match status" value="1"/>
</dbReference>
<dbReference type="RefSeq" id="WP_126005798.1">
    <property type="nucleotide sequence ID" value="NZ_QQYZ01000028.1"/>
</dbReference>
<name>A0A430FYI3_9SPHN</name>
<feature type="region of interest" description="Disordered" evidence="1">
    <location>
        <begin position="248"/>
        <end position="269"/>
    </location>
</feature>
<dbReference type="AlphaFoldDB" id="A0A430FYI3"/>
<feature type="compositionally biased region" description="Polar residues" evidence="1">
    <location>
        <begin position="250"/>
        <end position="259"/>
    </location>
</feature>
<organism evidence="2 3">
    <name type="scientific">Sphingomonas koreensis</name>
    <dbReference type="NCBI Taxonomy" id="93064"/>
    <lineage>
        <taxon>Bacteria</taxon>
        <taxon>Pseudomonadati</taxon>
        <taxon>Pseudomonadota</taxon>
        <taxon>Alphaproteobacteria</taxon>
        <taxon>Sphingomonadales</taxon>
        <taxon>Sphingomonadaceae</taxon>
        <taxon>Sphingomonas</taxon>
    </lineage>
</organism>
<dbReference type="InterPro" id="IPR036866">
    <property type="entry name" value="RibonucZ/Hydroxyglut_hydro"/>
</dbReference>